<dbReference type="GO" id="GO:0000155">
    <property type="term" value="F:phosphorelay sensor kinase activity"/>
    <property type="evidence" value="ECO:0007669"/>
    <property type="project" value="InterPro"/>
</dbReference>
<dbReference type="InterPro" id="IPR003661">
    <property type="entry name" value="HisK_dim/P_dom"/>
</dbReference>
<name>A0A0N0GLX8_9NEIS</name>
<keyword evidence="6 11" id="KW-0418">Kinase</keyword>
<dbReference type="GO" id="GO:0005886">
    <property type="term" value="C:plasma membrane"/>
    <property type="evidence" value="ECO:0007669"/>
    <property type="project" value="UniProtKB-SubCell"/>
</dbReference>
<dbReference type="GO" id="GO:0007234">
    <property type="term" value="P:osmosensory signaling via phosphorelay pathway"/>
    <property type="evidence" value="ECO:0007669"/>
    <property type="project" value="TreeGrafter"/>
</dbReference>
<dbReference type="InterPro" id="IPR003594">
    <property type="entry name" value="HATPase_dom"/>
</dbReference>
<keyword evidence="12" id="KW-1185">Reference proteome</keyword>
<dbReference type="InterPro" id="IPR036097">
    <property type="entry name" value="HisK_dim/P_sf"/>
</dbReference>
<dbReference type="InterPro" id="IPR036890">
    <property type="entry name" value="HATPase_C_sf"/>
</dbReference>
<keyword evidence="7" id="KW-0175">Coiled coil</keyword>
<dbReference type="GO" id="GO:0030295">
    <property type="term" value="F:protein kinase activator activity"/>
    <property type="evidence" value="ECO:0007669"/>
    <property type="project" value="TreeGrafter"/>
</dbReference>
<evidence type="ECO:0000313" key="12">
    <source>
        <dbReference type="Proteomes" id="UP000037939"/>
    </source>
</evidence>
<dbReference type="PANTHER" id="PTHR42878">
    <property type="entry name" value="TWO-COMPONENT HISTIDINE KINASE"/>
    <property type="match status" value="1"/>
</dbReference>
<feature type="coiled-coil region" evidence="7">
    <location>
        <begin position="435"/>
        <end position="472"/>
    </location>
</feature>
<reference evidence="11 12" key="1">
    <citation type="submission" date="2015-07" db="EMBL/GenBank/DDBJ databases">
        <title>Draft genome sequence of the Amantichitinum ursilacus IGB-41, a new chitin-degrading bacterium.</title>
        <authorList>
            <person name="Kirstahler P."/>
            <person name="Guenther M."/>
            <person name="Grumaz C."/>
            <person name="Rupp S."/>
            <person name="Zibek S."/>
            <person name="Sohn K."/>
        </authorList>
    </citation>
    <scope>NUCLEOTIDE SEQUENCE [LARGE SCALE GENOMIC DNA]</scope>
    <source>
        <strain evidence="11 12">IGB-41</strain>
    </source>
</reference>
<dbReference type="AlphaFoldDB" id="A0A0N0GLX8"/>
<evidence type="ECO:0000256" key="5">
    <source>
        <dbReference type="ARBA" id="ARBA00022679"/>
    </source>
</evidence>
<evidence type="ECO:0000256" key="4">
    <source>
        <dbReference type="ARBA" id="ARBA00022553"/>
    </source>
</evidence>
<dbReference type="SMART" id="SM00388">
    <property type="entry name" value="HisKA"/>
    <property type="match status" value="1"/>
</dbReference>
<dbReference type="Gene3D" id="6.10.340.10">
    <property type="match status" value="1"/>
</dbReference>
<dbReference type="STRING" id="857265.WG78_17065"/>
<dbReference type="SMART" id="SM00304">
    <property type="entry name" value="HAMP"/>
    <property type="match status" value="1"/>
</dbReference>
<evidence type="ECO:0000256" key="1">
    <source>
        <dbReference type="ARBA" id="ARBA00000085"/>
    </source>
</evidence>
<evidence type="ECO:0000256" key="7">
    <source>
        <dbReference type="SAM" id="Coils"/>
    </source>
</evidence>
<gene>
    <name evidence="11" type="primary">yycG_2</name>
    <name evidence="11" type="ORF">WG78_17065</name>
</gene>
<organism evidence="11 12">
    <name type="scientific">Amantichitinum ursilacus</name>
    <dbReference type="NCBI Taxonomy" id="857265"/>
    <lineage>
        <taxon>Bacteria</taxon>
        <taxon>Pseudomonadati</taxon>
        <taxon>Pseudomonadota</taxon>
        <taxon>Betaproteobacteria</taxon>
        <taxon>Neisseriales</taxon>
        <taxon>Chitinibacteraceae</taxon>
        <taxon>Amantichitinum</taxon>
    </lineage>
</organism>
<dbReference type="CDD" id="cd00082">
    <property type="entry name" value="HisKA"/>
    <property type="match status" value="1"/>
</dbReference>
<dbReference type="RefSeq" id="WP_053939019.1">
    <property type="nucleotide sequence ID" value="NZ_LAQT01000028.1"/>
</dbReference>
<comment type="catalytic activity">
    <reaction evidence="1">
        <text>ATP + protein L-histidine = ADP + protein N-phospho-L-histidine.</text>
        <dbReference type="EC" id="2.7.13.3"/>
    </reaction>
</comment>
<dbReference type="FunFam" id="3.30.565.10:FF:000006">
    <property type="entry name" value="Sensor histidine kinase WalK"/>
    <property type="match status" value="1"/>
</dbReference>
<accession>A0A0N0GLX8</accession>
<dbReference type="SUPFAM" id="SSF47384">
    <property type="entry name" value="Homodimeric domain of signal transducing histidine kinase"/>
    <property type="match status" value="1"/>
</dbReference>
<dbReference type="PANTHER" id="PTHR42878:SF15">
    <property type="entry name" value="BACTERIOPHYTOCHROME"/>
    <property type="match status" value="1"/>
</dbReference>
<evidence type="ECO:0000259" key="10">
    <source>
        <dbReference type="PROSITE" id="PS50885"/>
    </source>
</evidence>
<dbReference type="Gene3D" id="3.30.565.10">
    <property type="entry name" value="Histidine kinase-like ATPase, C-terminal domain"/>
    <property type="match status" value="1"/>
</dbReference>
<dbReference type="Proteomes" id="UP000037939">
    <property type="component" value="Unassembled WGS sequence"/>
</dbReference>
<dbReference type="Pfam" id="PF00512">
    <property type="entry name" value="HisKA"/>
    <property type="match status" value="1"/>
</dbReference>
<evidence type="ECO:0000313" key="11">
    <source>
        <dbReference type="EMBL" id="KPC50536.1"/>
    </source>
</evidence>
<comment type="subcellular location">
    <subcellularLocation>
        <location evidence="2">Cell inner membrane</location>
        <topology evidence="2">Multi-pass membrane protein</topology>
    </subcellularLocation>
</comment>
<dbReference type="SUPFAM" id="SSF158472">
    <property type="entry name" value="HAMP domain-like"/>
    <property type="match status" value="1"/>
</dbReference>
<dbReference type="CDD" id="cd18774">
    <property type="entry name" value="PDC2_HK_sensor"/>
    <property type="match status" value="1"/>
</dbReference>
<dbReference type="Gene3D" id="3.30.450.20">
    <property type="entry name" value="PAS domain"/>
    <property type="match status" value="2"/>
</dbReference>
<dbReference type="InterPro" id="IPR003660">
    <property type="entry name" value="HAMP_dom"/>
</dbReference>
<dbReference type="InterPro" id="IPR005467">
    <property type="entry name" value="His_kinase_dom"/>
</dbReference>
<dbReference type="PROSITE" id="PS50885">
    <property type="entry name" value="HAMP"/>
    <property type="match status" value="1"/>
</dbReference>
<dbReference type="InterPro" id="IPR004358">
    <property type="entry name" value="Sig_transdc_His_kin-like_C"/>
</dbReference>
<feature type="transmembrane region" description="Helical" evidence="8">
    <location>
        <begin position="325"/>
        <end position="343"/>
    </location>
</feature>
<feature type="domain" description="Histidine kinase" evidence="9">
    <location>
        <begin position="472"/>
        <end position="689"/>
    </location>
</feature>
<evidence type="ECO:0000256" key="2">
    <source>
        <dbReference type="ARBA" id="ARBA00004429"/>
    </source>
</evidence>
<keyword evidence="8" id="KW-0472">Membrane</keyword>
<dbReference type="Pfam" id="PF00672">
    <property type="entry name" value="HAMP"/>
    <property type="match status" value="1"/>
</dbReference>
<proteinExistence type="predicted"/>
<dbReference type="Pfam" id="PF02518">
    <property type="entry name" value="HATPase_c"/>
    <property type="match status" value="1"/>
</dbReference>
<evidence type="ECO:0000256" key="8">
    <source>
        <dbReference type="SAM" id="Phobius"/>
    </source>
</evidence>
<protein>
    <recommendedName>
        <fullName evidence="3">histidine kinase</fullName>
        <ecNumber evidence="3">2.7.13.3</ecNumber>
    </recommendedName>
</protein>
<keyword evidence="5 11" id="KW-0808">Transferase</keyword>
<feature type="domain" description="HAMP" evidence="10">
    <location>
        <begin position="380"/>
        <end position="432"/>
    </location>
</feature>
<dbReference type="OrthoDB" id="8572793at2"/>
<keyword evidence="8" id="KW-1133">Transmembrane helix</keyword>
<sequence>MSKTPDPTPRTSSLFRRVLRNMAVRIALASLILSALSYYYSYTRYQEEALANLGKYLEARSQLESDLFLQAETNTRLLRNEFVRRYALLQSVDPAPEFHRLIGQDRDGMYRVRPQLDDFEYKATVAILPRVKLTPDFMRQVLLGYELCGQFGQANRNRYYDTFVDLNVSDGSLMFLPDLNYARNGSVADFAADLETELGATPARNPERKTFWSGIYYDKQAMEWMVSVVTPIDFQGRYIGGSGQDVLLSQLIQRTNNVTIPGTYNFMVARSGMLIAHADRMKQIHQAQGQYDLKTVNDPQLRALYYAALRATPTQPFVQSPDGKAWLGVSGIAGADWMFIVVYPKALLEAKAAVAASMVLALGMIALFIELGLLAWVLKVDVARPLARLKLAIHALTEHRQTDLLDTHRGDEIGDLARSFAVMSSTVGQHQQALAAEVAERTAELAQRNAELQDANQQLTHLNDEKNEMLAIAAHDLKNPVASISGMAGLVAEKLEVWPQERVRTRLLGIQQLADRLQRIVGNLLDSNALESGQFALQTEAVALDGVLAELVQSWDARLHDKEQAVAWFPSGLSVLADRQALWQVLDNLLSNASKYSPQRSAIGIAVAPRGALVEIRITDRGPGIAAHEMDKLFRKFSRLSAVPTGGEHATGLGLSIVKRLVEAMGGEVSCQSQLGHGASFMVTLPRAQA</sequence>
<dbReference type="CDD" id="cd06225">
    <property type="entry name" value="HAMP"/>
    <property type="match status" value="1"/>
</dbReference>
<dbReference type="InterPro" id="IPR050351">
    <property type="entry name" value="BphY/WalK/GraS-like"/>
</dbReference>
<dbReference type="EC" id="2.7.13.3" evidence="3"/>
<keyword evidence="8" id="KW-0812">Transmembrane</keyword>
<dbReference type="SMART" id="SM00387">
    <property type="entry name" value="HATPase_c"/>
    <property type="match status" value="1"/>
</dbReference>
<evidence type="ECO:0000256" key="3">
    <source>
        <dbReference type="ARBA" id="ARBA00012438"/>
    </source>
</evidence>
<dbReference type="GO" id="GO:0000156">
    <property type="term" value="F:phosphorelay response regulator activity"/>
    <property type="evidence" value="ECO:0007669"/>
    <property type="project" value="TreeGrafter"/>
</dbReference>
<dbReference type="PRINTS" id="PR00344">
    <property type="entry name" value="BCTRLSENSOR"/>
</dbReference>
<evidence type="ECO:0000259" key="9">
    <source>
        <dbReference type="PROSITE" id="PS50109"/>
    </source>
</evidence>
<dbReference type="SUPFAM" id="SSF55874">
    <property type="entry name" value="ATPase domain of HSP90 chaperone/DNA topoisomerase II/histidine kinase"/>
    <property type="match status" value="1"/>
</dbReference>
<feature type="transmembrane region" description="Helical" evidence="8">
    <location>
        <begin position="22"/>
        <end position="40"/>
    </location>
</feature>
<evidence type="ECO:0000256" key="6">
    <source>
        <dbReference type="ARBA" id="ARBA00022777"/>
    </source>
</evidence>
<dbReference type="PROSITE" id="PS50109">
    <property type="entry name" value="HIS_KIN"/>
    <property type="match status" value="1"/>
</dbReference>
<dbReference type="EMBL" id="LAQT01000028">
    <property type="protein sequence ID" value="KPC50536.1"/>
    <property type="molecule type" value="Genomic_DNA"/>
</dbReference>
<comment type="caution">
    <text evidence="11">The sequence shown here is derived from an EMBL/GenBank/DDBJ whole genome shotgun (WGS) entry which is preliminary data.</text>
</comment>
<keyword evidence="4" id="KW-0597">Phosphoprotein</keyword>
<dbReference type="Gene3D" id="1.10.287.130">
    <property type="match status" value="1"/>
</dbReference>
<feature type="transmembrane region" description="Helical" evidence="8">
    <location>
        <begin position="355"/>
        <end position="378"/>
    </location>
</feature>